<evidence type="ECO:0000313" key="2">
    <source>
        <dbReference type="Proteomes" id="UP001497602"/>
    </source>
</evidence>
<accession>A0ABP1F988</accession>
<comment type="caution">
    <text evidence="1">The sequence shown here is derived from an EMBL/GenBank/DDBJ whole genome shotgun (WGS) entry which is preliminary data.</text>
</comment>
<proteinExistence type="predicted"/>
<reference evidence="1 2" key="1">
    <citation type="submission" date="2024-05" db="EMBL/GenBank/DDBJ databases">
        <authorList>
            <person name="Duchaud E."/>
        </authorList>
    </citation>
    <scope>NUCLEOTIDE SEQUENCE [LARGE SCALE GENOMIC DNA]</scope>
    <source>
        <strain evidence="1">Ena-SAMPLE-TAB-13-05-2024-13:56:06:370-140305</strain>
    </source>
</reference>
<sequence length="112" mass="13258">MDIFSNYSNRTEKLLNYILIAFFVSKEGIDVNYKSIVDIKKQLSIDFSGDLKSKISQQFIALSLYKLKDLNDKELLEYVNSLNTQVNKYYLSSLEKGYDYIFTKMFLTYNHY</sequence>
<keyword evidence="2" id="KW-1185">Reference proteome</keyword>
<evidence type="ECO:0000313" key="1">
    <source>
        <dbReference type="EMBL" id="CAL2106953.1"/>
    </source>
</evidence>
<protein>
    <submittedName>
        <fullName evidence="1">Uncharacterized protein</fullName>
    </submittedName>
</protein>
<dbReference type="EMBL" id="CAXJRC010000022">
    <property type="protein sequence ID" value="CAL2106953.1"/>
    <property type="molecule type" value="Genomic_DNA"/>
</dbReference>
<dbReference type="Proteomes" id="UP001497602">
    <property type="component" value="Unassembled WGS sequence"/>
</dbReference>
<name>A0ABP1F988_9FLAO</name>
<dbReference type="RefSeq" id="WP_348705351.1">
    <property type="nucleotide sequence ID" value="NZ_CAXIYA010000033.1"/>
</dbReference>
<gene>
    <name evidence="1" type="ORF">T190115A13A_20233</name>
</gene>
<organism evidence="1 2">
    <name type="scientific">Tenacibaculum vairaonense</name>
    <dbReference type="NCBI Taxonomy" id="3137860"/>
    <lineage>
        <taxon>Bacteria</taxon>
        <taxon>Pseudomonadati</taxon>
        <taxon>Bacteroidota</taxon>
        <taxon>Flavobacteriia</taxon>
        <taxon>Flavobacteriales</taxon>
        <taxon>Flavobacteriaceae</taxon>
        <taxon>Tenacibaculum</taxon>
    </lineage>
</organism>